<evidence type="ECO:0000313" key="1">
    <source>
        <dbReference type="EMBL" id="MQN90865.1"/>
    </source>
</evidence>
<name>A0AA90V3K2_9BACT</name>
<protein>
    <submittedName>
        <fullName evidence="1">Uncharacterized protein</fullName>
    </submittedName>
</protein>
<sequence length="72" mass="8301">MHITCCASAYQLQCKRTTAVVRPEILTNSKTYTIFSNNLYYVFQQHISNIPTNKKGESFTYDTPSLLNQIHN</sequence>
<dbReference type="AlphaFoldDB" id="A0AA90V3K2"/>
<evidence type="ECO:0000313" key="2">
    <source>
        <dbReference type="Proteomes" id="UP000420635"/>
    </source>
</evidence>
<organism evidence="1 2">
    <name type="scientific">Segatella copri</name>
    <dbReference type="NCBI Taxonomy" id="165179"/>
    <lineage>
        <taxon>Bacteria</taxon>
        <taxon>Pseudomonadati</taxon>
        <taxon>Bacteroidota</taxon>
        <taxon>Bacteroidia</taxon>
        <taxon>Bacteroidales</taxon>
        <taxon>Prevotellaceae</taxon>
        <taxon>Segatella</taxon>
    </lineage>
</organism>
<proteinExistence type="predicted"/>
<dbReference type="EMBL" id="VZBQ01000139">
    <property type="protein sequence ID" value="MQN90865.1"/>
    <property type="molecule type" value="Genomic_DNA"/>
</dbReference>
<gene>
    <name evidence="1" type="ORF">F7D59_13665</name>
</gene>
<reference evidence="2" key="1">
    <citation type="submission" date="2019-09" db="EMBL/GenBank/DDBJ databases">
        <title>Distinct polysaccharide growth profiles of human intestinal Prevotella copri isolates.</title>
        <authorList>
            <person name="Fehlner-Peach H."/>
            <person name="Magnabosco C."/>
            <person name="Raghavan V."/>
            <person name="Scher J.U."/>
            <person name="Tett A."/>
            <person name="Cox L.M."/>
            <person name="Gottsegen C."/>
            <person name="Watters A."/>
            <person name="Wiltshire- Gordon J.D."/>
            <person name="Segata N."/>
            <person name="Bonneau R."/>
            <person name="Littman D.R."/>
        </authorList>
    </citation>
    <scope>NUCLEOTIDE SEQUENCE [LARGE SCALE GENOMIC DNA]</scope>
    <source>
        <strain evidence="2">iP54</strain>
    </source>
</reference>
<accession>A0AA90V3K2</accession>
<comment type="caution">
    <text evidence="1">The sequence shown here is derived from an EMBL/GenBank/DDBJ whole genome shotgun (WGS) entry which is preliminary data.</text>
</comment>
<dbReference type="Proteomes" id="UP000420635">
    <property type="component" value="Unassembled WGS sequence"/>
</dbReference>